<dbReference type="AlphaFoldDB" id="A0A8B6BG75"/>
<reference evidence="6" key="1">
    <citation type="submission" date="2018-11" db="EMBL/GenBank/DDBJ databases">
        <authorList>
            <person name="Alioto T."/>
            <person name="Alioto T."/>
        </authorList>
    </citation>
    <scope>NUCLEOTIDE SEQUENCE</scope>
</reference>
<dbReference type="InterPro" id="IPR011011">
    <property type="entry name" value="Znf_FYVE_PHD"/>
</dbReference>
<dbReference type="SUPFAM" id="SSF48371">
    <property type="entry name" value="ARM repeat"/>
    <property type="match status" value="1"/>
</dbReference>
<dbReference type="InterPro" id="IPR011989">
    <property type="entry name" value="ARM-like"/>
</dbReference>
<protein>
    <recommendedName>
        <fullName evidence="5">FYVE-type domain-containing protein</fullName>
    </recommendedName>
</protein>
<keyword evidence="2 4" id="KW-0863">Zinc-finger</keyword>
<organism evidence="6 7">
    <name type="scientific">Mytilus galloprovincialis</name>
    <name type="common">Mediterranean mussel</name>
    <dbReference type="NCBI Taxonomy" id="29158"/>
    <lineage>
        <taxon>Eukaryota</taxon>
        <taxon>Metazoa</taxon>
        <taxon>Spiralia</taxon>
        <taxon>Lophotrochozoa</taxon>
        <taxon>Mollusca</taxon>
        <taxon>Bivalvia</taxon>
        <taxon>Autobranchia</taxon>
        <taxon>Pteriomorphia</taxon>
        <taxon>Mytilida</taxon>
        <taxon>Mytiloidea</taxon>
        <taxon>Mytilidae</taxon>
        <taxon>Mytilinae</taxon>
        <taxon>Mytilus</taxon>
    </lineage>
</organism>
<dbReference type="InterPro" id="IPR017455">
    <property type="entry name" value="Znf_FYVE-rel"/>
</dbReference>
<dbReference type="PANTHER" id="PTHR39490">
    <property type="entry name" value="ARRESTIN DOMAIN-CONTAINING PROTEIN D"/>
    <property type="match status" value="1"/>
</dbReference>
<keyword evidence="7" id="KW-1185">Reference proteome</keyword>
<evidence type="ECO:0000256" key="4">
    <source>
        <dbReference type="PROSITE-ProRule" id="PRU00091"/>
    </source>
</evidence>
<evidence type="ECO:0000256" key="2">
    <source>
        <dbReference type="ARBA" id="ARBA00022771"/>
    </source>
</evidence>
<sequence>MGAIRPVKLEGLDIYPATVEGLQETFGSPNFILAKARWMSDDEASNCVLCQNKFNQLRRKHHCRMCGRILCSKCCREKMPLPQLRCEEPERVCEICRPAAECVTKSSKCQAKSRSTILLNLNKLHNYTITQLHNIFELLVELGGVQMLISMSKEPDAALRAMIAEGLHILSTHQPLHQMLAVVGVIKALCCLSCFGQKTKEYRLYRMKVIACRNNFGTMATRRSLDAVLKVIPGPDNTSHIPCSSHLSLLMENLHYTKIMDNPGIYEEYFSVWYQR</sequence>
<evidence type="ECO:0000259" key="5">
    <source>
        <dbReference type="PROSITE" id="PS50178"/>
    </source>
</evidence>
<dbReference type="PANTHER" id="PTHR39490:SF9">
    <property type="entry name" value="FYVE-TYPE DOMAIN-CONTAINING PROTEIN"/>
    <property type="match status" value="1"/>
</dbReference>
<dbReference type="SMART" id="SM00064">
    <property type="entry name" value="FYVE"/>
    <property type="match status" value="1"/>
</dbReference>
<dbReference type="InterPro" id="IPR052113">
    <property type="entry name" value="FYVE-type_Zinc_Finger"/>
</dbReference>
<name>A0A8B6BG75_MYTGA</name>
<accession>A0A8B6BG75</accession>
<evidence type="ECO:0000256" key="1">
    <source>
        <dbReference type="ARBA" id="ARBA00022723"/>
    </source>
</evidence>
<dbReference type="InterPro" id="IPR013083">
    <property type="entry name" value="Znf_RING/FYVE/PHD"/>
</dbReference>
<evidence type="ECO:0000313" key="6">
    <source>
        <dbReference type="EMBL" id="VDH90286.1"/>
    </source>
</evidence>
<feature type="domain" description="FYVE-type" evidence="5">
    <location>
        <begin position="41"/>
        <end position="101"/>
    </location>
</feature>
<dbReference type="OrthoDB" id="5872154at2759"/>
<dbReference type="EMBL" id="UYJE01000118">
    <property type="protein sequence ID" value="VDH90286.1"/>
    <property type="molecule type" value="Genomic_DNA"/>
</dbReference>
<evidence type="ECO:0000256" key="3">
    <source>
        <dbReference type="ARBA" id="ARBA00022833"/>
    </source>
</evidence>
<keyword evidence="1" id="KW-0479">Metal-binding</keyword>
<gene>
    <name evidence="6" type="ORF">MGAL_10B017869</name>
</gene>
<proteinExistence type="predicted"/>
<dbReference type="Pfam" id="PF01363">
    <property type="entry name" value="FYVE"/>
    <property type="match status" value="1"/>
</dbReference>
<dbReference type="PROSITE" id="PS50178">
    <property type="entry name" value="ZF_FYVE"/>
    <property type="match status" value="1"/>
</dbReference>
<dbReference type="Gene3D" id="1.25.10.10">
    <property type="entry name" value="Leucine-rich Repeat Variant"/>
    <property type="match status" value="1"/>
</dbReference>
<dbReference type="SUPFAM" id="SSF57903">
    <property type="entry name" value="FYVE/PHD zinc finger"/>
    <property type="match status" value="1"/>
</dbReference>
<comment type="caution">
    <text evidence="6">The sequence shown here is derived from an EMBL/GenBank/DDBJ whole genome shotgun (WGS) entry which is preliminary data.</text>
</comment>
<dbReference type="Gene3D" id="3.30.40.10">
    <property type="entry name" value="Zinc/RING finger domain, C3HC4 (zinc finger)"/>
    <property type="match status" value="1"/>
</dbReference>
<keyword evidence="3" id="KW-0862">Zinc</keyword>
<dbReference type="Proteomes" id="UP000596742">
    <property type="component" value="Unassembled WGS sequence"/>
</dbReference>
<dbReference type="GO" id="GO:0008270">
    <property type="term" value="F:zinc ion binding"/>
    <property type="evidence" value="ECO:0007669"/>
    <property type="project" value="UniProtKB-KW"/>
</dbReference>
<evidence type="ECO:0000313" key="7">
    <source>
        <dbReference type="Proteomes" id="UP000596742"/>
    </source>
</evidence>
<dbReference type="InterPro" id="IPR016024">
    <property type="entry name" value="ARM-type_fold"/>
</dbReference>
<dbReference type="InterPro" id="IPR000306">
    <property type="entry name" value="Znf_FYVE"/>
</dbReference>